<proteinExistence type="predicted"/>
<comment type="caution">
    <text evidence="1">The sequence shown here is derived from an EMBL/GenBank/DDBJ whole genome shotgun (WGS) entry which is preliminary data.</text>
</comment>
<dbReference type="Gramene" id="GBG78144">
    <property type="protein sequence ID" value="GBG78144"/>
    <property type="gene ID" value="CBR_g26180"/>
</dbReference>
<name>A0A388L785_CHABU</name>
<reference evidence="1 2" key="1">
    <citation type="journal article" date="2018" name="Cell">
        <title>The Chara Genome: Secondary Complexity and Implications for Plant Terrestrialization.</title>
        <authorList>
            <person name="Nishiyama T."/>
            <person name="Sakayama H."/>
            <person name="Vries J.D."/>
            <person name="Buschmann H."/>
            <person name="Saint-Marcoux D."/>
            <person name="Ullrich K.K."/>
            <person name="Haas F.B."/>
            <person name="Vanderstraeten L."/>
            <person name="Becker D."/>
            <person name="Lang D."/>
            <person name="Vosolsobe S."/>
            <person name="Rombauts S."/>
            <person name="Wilhelmsson P.K.I."/>
            <person name="Janitza P."/>
            <person name="Kern R."/>
            <person name="Heyl A."/>
            <person name="Rumpler F."/>
            <person name="Villalobos L.I.A.C."/>
            <person name="Clay J.M."/>
            <person name="Skokan R."/>
            <person name="Toyoda A."/>
            <person name="Suzuki Y."/>
            <person name="Kagoshima H."/>
            <person name="Schijlen E."/>
            <person name="Tajeshwar N."/>
            <person name="Catarino B."/>
            <person name="Hetherington A.J."/>
            <person name="Saltykova A."/>
            <person name="Bonnot C."/>
            <person name="Breuninger H."/>
            <person name="Symeonidi A."/>
            <person name="Radhakrishnan G.V."/>
            <person name="Van Nieuwerburgh F."/>
            <person name="Deforce D."/>
            <person name="Chang C."/>
            <person name="Karol K.G."/>
            <person name="Hedrich R."/>
            <person name="Ulvskov P."/>
            <person name="Glockner G."/>
            <person name="Delwiche C.F."/>
            <person name="Petrasek J."/>
            <person name="Van de Peer Y."/>
            <person name="Friml J."/>
            <person name="Beilby M."/>
            <person name="Dolan L."/>
            <person name="Kohara Y."/>
            <person name="Sugano S."/>
            <person name="Fujiyama A."/>
            <person name="Delaux P.-M."/>
            <person name="Quint M."/>
            <person name="TheiBen G."/>
            <person name="Hagemann M."/>
            <person name="Harholt J."/>
            <person name="Dunand C."/>
            <person name="Zachgo S."/>
            <person name="Langdale J."/>
            <person name="Maumus F."/>
            <person name="Straeten D.V.D."/>
            <person name="Gould S.B."/>
            <person name="Rensing S.A."/>
        </authorList>
    </citation>
    <scope>NUCLEOTIDE SEQUENCE [LARGE SCALE GENOMIC DNA]</scope>
    <source>
        <strain evidence="1 2">S276</strain>
    </source>
</reference>
<accession>A0A388L785</accession>
<evidence type="ECO:0000313" key="1">
    <source>
        <dbReference type="EMBL" id="GBG78144.1"/>
    </source>
</evidence>
<evidence type="ECO:0008006" key="3">
    <source>
        <dbReference type="Google" id="ProtNLM"/>
    </source>
</evidence>
<gene>
    <name evidence="1" type="ORF">CBR_g26180</name>
</gene>
<organism evidence="1 2">
    <name type="scientific">Chara braunii</name>
    <name type="common">Braun's stonewort</name>
    <dbReference type="NCBI Taxonomy" id="69332"/>
    <lineage>
        <taxon>Eukaryota</taxon>
        <taxon>Viridiplantae</taxon>
        <taxon>Streptophyta</taxon>
        <taxon>Charophyceae</taxon>
        <taxon>Charales</taxon>
        <taxon>Characeae</taxon>
        <taxon>Chara</taxon>
    </lineage>
</organism>
<keyword evidence="2" id="KW-1185">Reference proteome</keyword>
<evidence type="ECO:0000313" key="2">
    <source>
        <dbReference type="Proteomes" id="UP000265515"/>
    </source>
</evidence>
<protein>
    <recommendedName>
        <fullName evidence="3">Reverse transcriptase domain-containing protein</fullName>
    </recommendedName>
</protein>
<dbReference type="Proteomes" id="UP000265515">
    <property type="component" value="Unassembled WGS sequence"/>
</dbReference>
<dbReference type="STRING" id="69332.A0A388L785"/>
<sequence>MRPSSCVPGKDRALVQGIRFMDDVTTVVLVDRRVESSFHKAEKILKQFEGCYRKRLLLVRTDEGGNTIDFIGTKVTTIAGPTRFLIAPQLTNQEAIINGEMPFRSFQDYYSYSDKRAKYGAIVGTLHKIRRLANAGCAVIQSVLTMGQELRCWGYPPTFFTSALARFARGTIMSEDAWKTLLDSMMVNRTDRN</sequence>
<dbReference type="EMBL" id="BFEA01000287">
    <property type="protein sequence ID" value="GBG78144.1"/>
    <property type="molecule type" value="Genomic_DNA"/>
</dbReference>
<dbReference type="AlphaFoldDB" id="A0A388L785"/>